<feature type="non-terminal residue" evidence="2">
    <location>
        <position position="82"/>
    </location>
</feature>
<dbReference type="GO" id="GO:0031177">
    <property type="term" value="F:phosphopantetheine binding"/>
    <property type="evidence" value="ECO:0007669"/>
    <property type="project" value="TreeGrafter"/>
</dbReference>
<gene>
    <name evidence="2" type="ORF">PSYJA_39240</name>
</gene>
<evidence type="ECO:0000313" key="3">
    <source>
        <dbReference type="Proteomes" id="UP000004471"/>
    </source>
</evidence>
<name>F3FWT4_PSESX</name>
<organism evidence="2 3">
    <name type="scientific">Pseudomonas syringae pv. japonica str. M301072</name>
    <dbReference type="NCBI Taxonomy" id="629262"/>
    <lineage>
        <taxon>Bacteria</taxon>
        <taxon>Pseudomonadati</taxon>
        <taxon>Pseudomonadota</taxon>
        <taxon>Gammaproteobacteria</taxon>
        <taxon>Pseudomonadales</taxon>
        <taxon>Pseudomonadaceae</taxon>
        <taxon>Pseudomonas</taxon>
        <taxon>Pseudomonas syringae</taxon>
    </lineage>
</organism>
<accession>F3FWT4</accession>
<feature type="domain" description="AMP-dependent synthetase/ligase" evidence="1">
    <location>
        <begin position="1"/>
        <end position="82"/>
    </location>
</feature>
<comment type="caution">
    <text evidence="2">The sequence shown here is derived from an EMBL/GenBank/DDBJ whole genome shotgun (WGS) entry which is preliminary data.</text>
</comment>
<dbReference type="AlphaFoldDB" id="F3FWT4"/>
<evidence type="ECO:0000259" key="1">
    <source>
        <dbReference type="Pfam" id="PF00501"/>
    </source>
</evidence>
<dbReference type="HOGENOM" id="CLU_107929_1_2_6"/>
<reference evidence="2 3" key="1">
    <citation type="journal article" date="2011" name="PLoS Pathog.">
        <title>Dynamic evolution of pathogenicity revealed by sequencing and comparative genomics of 19 Pseudomonas syringae isolates.</title>
        <authorList>
            <person name="Baltrus D.A."/>
            <person name="Nishimura M.T."/>
            <person name="Romanchuk A."/>
            <person name="Chang J.H."/>
            <person name="Mukhtar M.S."/>
            <person name="Cherkis K."/>
            <person name="Roach J."/>
            <person name="Grant S.R."/>
            <person name="Jones C.D."/>
            <person name="Dangl J.L."/>
        </authorList>
    </citation>
    <scope>NUCLEOTIDE SEQUENCE [LARGE SCALE GENOMIC DNA]</scope>
    <source>
        <strain evidence="3">M301072PT</strain>
    </source>
</reference>
<dbReference type="Proteomes" id="UP000004471">
    <property type="component" value="Unassembled WGS sequence"/>
</dbReference>
<sequence>ILKSGAGYVPLDPAYPFERLSYVLGDSTPVALLSQRSVQQALSDSDVPLIYLDDADLLDESVSNPMVSVQSSDLAYVIYTSG</sequence>
<dbReference type="Gene3D" id="3.40.50.980">
    <property type="match status" value="1"/>
</dbReference>
<dbReference type="GO" id="GO:0005829">
    <property type="term" value="C:cytosol"/>
    <property type="evidence" value="ECO:0007669"/>
    <property type="project" value="TreeGrafter"/>
</dbReference>
<dbReference type="PANTHER" id="PTHR45527:SF14">
    <property type="entry name" value="PLIPASTATIN SYNTHASE SUBUNIT B"/>
    <property type="match status" value="1"/>
</dbReference>
<dbReference type="Pfam" id="PF00501">
    <property type="entry name" value="AMP-binding"/>
    <property type="match status" value="1"/>
</dbReference>
<dbReference type="GO" id="GO:0044550">
    <property type="term" value="P:secondary metabolite biosynthetic process"/>
    <property type="evidence" value="ECO:0007669"/>
    <property type="project" value="TreeGrafter"/>
</dbReference>
<protein>
    <submittedName>
        <fullName evidence="2">Amino acid adenylation</fullName>
    </submittedName>
</protein>
<proteinExistence type="predicted"/>
<feature type="non-terminal residue" evidence="2">
    <location>
        <position position="1"/>
    </location>
</feature>
<dbReference type="EMBL" id="AEAH01002771">
    <property type="protein sequence ID" value="EGH34676.1"/>
    <property type="molecule type" value="Genomic_DNA"/>
</dbReference>
<evidence type="ECO:0000313" key="2">
    <source>
        <dbReference type="EMBL" id="EGH34676.1"/>
    </source>
</evidence>
<dbReference type="InterPro" id="IPR000873">
    <property type="entry name" value="AMP-dep_synth/lig_dom"/>
</dbReference>
<dbReference type="PANTHER" id="PTHR45527">
    <property type="entry name" value="NONRIBOSOMAL PEPTIDE SYNTHETASE"/>
    <property type="match status" value="1"/>
</dbReference>
<dbReference type="SUPFAM" id="SSF56801">
    <property type="entry name" value="Acetyl-CoA synthetase-like"/>
    <property type="match status" value="1"/>
</dbReference>
<dbReference type="GO" id="GO:0043041">
    <property type="term" value="P:amino acid activation for nonribosomal peptide biosynthetic process"/>
    <property type="evidence" value="ECO:0007669"/>
    <property type="project" value="TreeGrafter"/>
</dbReference>